<proteinExistence type="predicted"/>
<dbReference type="AlphaFoldDB" id="A0A3L7JR64"/>
<protein>
    <submittedName>
        <fullName evidence="1">Uncharacterized protein</fullName>
    </submittedName>
</protein>
<evidence type="ECO:0000313" key="2">
    <source>
        <dbReference type="Proteomes" id="UP000276770"/>
    </source>
</evidence>
<reference evidence="1 2" key="1">
    <citation type="submission" date="2018-10" db="EMBL/GenBank/DDBJ databases">
        <title>Falsibacillus sp. genome draft.</title>
        <authorList>
            <person name="Shi S."/>
        </authorList>
    </citation>
    <scope>NUCLEOTIDE SEQUENCE [LARGE SCALE GENOMIC DNA]</scope>
    <source>
        <strain evidence="1 2">GY 10110</strain>
    </source>
</reference>
<organism evidence="1 2">
    <name type="scientific">Falsibacillus albus</name>
    <dbReference type="NCBI Taxonomy" id="2478915"/>
    <lineage>
        <taxon>Bacteria</taxon>
        <taxon>Bacillati</taxon>
        <taxon>Bacillota</taxon>
        <taxon>Bacilli</taxon>
        <taxon>Bacillales</taxon>
        <taxon>Bacillaceae</taxon>
        <taxon>Falsibacillus</taxon>
    </lineage>
</organism>
<gene>
    <name evidence="1" type="ORF">D9X91_17725</name>
</gene>
<name>A0A3L7JR64_9BACI</name>
<dbReference type="RefSeq" id="WP_121681993.1">
    <property type="nucleotide sequence ID" value="NZ_RCVZ01000015.1"/>
</dbReference>
<accession>A0A3L7JR64</accession>
<dbReference type="EMBL" id="RCVZ01000015">
    <property type="protein sequence ID" value="RLQ93303.1"/>
    <property type="molecule type" value="Genomic_DNA"/>
</dbReference>
<dbReference type="Proteomes" id="UP000276770">
    <property type="component" value="Unassembled WGS sequence"/>
</dbReference>
<comment type="caution">
    <text evidence="1">The sequence shown here is derived from an EMBL/GenBank/DDBJ whole genome shotgun (WGS) entry which is preliminary data.</text>
</comment>
<evidence type="ECO:0000313" key="1">
    <source>
        <dbReference type="EMBL" id="RLQ93303.1"/>
    </source>
</evidence>
<keyword evidence="2" id="KW-1185">Reference proteome</keyword>
<sequence>MSDGIDHVISCKNCRRILPWSQMPQHKGILRAEVVNINEYGKALLKVTCHQCQFDNIFYSLLDSK</sequence>